<name>A0ABP9DS31_9GAMM</name>
<dbReference type="Proteomes" id="UP001501323">
    <property type="component" value="Unassembled WGS sequence"/>
</dbReference>
<dbReference type="Pfam" id="PF13489">
    <property type="entry name" value="Methyltransf_23"/>
    <property type="match status" value="1"/>
</dbReference>
<evidence type="ECO:0000313" key="1">
    <source>
        <dbReference type="EMBL" id="GAA4853409.1"/>
    </source>
</evidence>
<evidence type="ECO:0008006" key="3">
    <source>
        <dbReference type="Google" id="ProtNLM"/>
    </source>
</evidence>
<evidence type="ECO:0000313" key="2">
    <source>
        <dbReference type="Proteomes" id="UP001501323"/>
    </source>
</evidence>
<gene>
    <name evidence="1" type="ORF">GCM10023332_00550</name>
</gene>
<reference evidence="2" key="1">
    <citation type="journal article" date="2019" name="Int. J. Syst. Evol. Microbiol.">
        <title>The Global Catalogue of Microorganisms (GCM) 10K type strain sequencing project: providing services to taxonomists for standard genome sequencing and annotation.</title>
        <authorList>
            <consortium name="The Broad Institute Genomics Platform"/>
            <consortium name="The Broad Institute Genome Sequencing Center for Infectious Disease"/>
            <person name="Wu L."/>
            <person name="Ma J."/>
        </authorList>
    </citation>
    <scope>NUCLEOTIDE SEQUENCE [LARGE SCALE GENOMIC DNA]</scope>
    <source>
        <strain evidence="2">JCM 18392</strain>
    </source>
</reference>
<accession>A0ABP9DS31</accession>
<dbReference type="SUPFAM" id="SSF53335">
    <property type="entry name" value="S-adenosyl-L-methionine-dependent methyltransferases"/>
    <property type="match status" value="1"/>
</dbReference>
<dbReference type="CDD" id="cd02440">
    <property type="entry name" value="AdoMet_MTases"/>
    <property type="match status" value="1"/>
</dbReference>
<organism evidence="1 2">
    <name type="scientific">Luteimonas vadosa</name>
    <dbReference type="NCBI Taxonomy" id="1165507"/>
    <lineage>
        <taxon>Bacteria</taxon>
        <taxon>Pseudomonadati</taxon>
        <taxon>Pseudomonadota</taxon>
        <taxon>Gammaproteobacteria</taxon>
        <taxon>Lysobacterales</taxon>
        <taxon>Lysobacteraceae</taxon>
        <taxon>Luteimonas</taxon>
    </lineage>
</organism>
<protein>
    <recommendedName>
        <fullName evidence="3">Class I SAM-dependent methyltransferase</fullName>
    </recommendedName>
</protein>
<keyword evidence="2" id="KW-1185">Reference proteome</keyword>
<comment type="caution">
    <text evidence="1">The sequence shown here is derived from an EMBL/GenBank/DDBJ whole genome shotgun (WGS) entry which is preliminary data.</text>
</comment>
<dbReference type="InterPro" id="IPR029063">
    <property type="entry name" value="SAM-dependent_MTases_sf"/>
</dbReference>
<dbReference type="Gene3D" id="3.40.50.150">
    <property type="entry name" value="Vaccinia Virus protein VP39"/>
    <property type="match status" value="1"/>
</dbReference>
<sequence>MGILQAALARQYARTMREAYAFARSAAVAGGAPRNVLDCGSGRGQERMATFGAFADGEGFHYCGLEWNAAEAAEGRAIGLDIVEADLNRPLPVEADSQDCIIALSVVEHLLMPCAFIRECHRALRPGGRLVLLTPNISTYFTVLQVLAGQMPSSGPHPDSNELLLLEQPANVSERQRDDVSADTPMHRHLVVFSLKVLERFLTLVGFSVEHARGFGYYPLPTWIQPFFERVDKAHCHQMVLVCRK</sequence>
<dbReference type="EMBL" id="BAABJY010000001">
    <property type="protein sequence ID" value="GAA4853409.1"/>
    <property type="molecule type" value="Genomic_DNA"/>
</dbReference>
<dbReference type="RefSeq" id="WP_345293506.1">
    <property type="nucleotide sequence ID" value="NZ_BAABJY010000001.1"/>
</dbReference>
<proteinExistence type="predicted"/>